<dbReference type="InterPro" id="IPR017871">
    <property type="entry name" value="ABC_transporter-like_CS"/>
</dbReference>
<dbReference type="InterPro" id="IPR027417">
    <property type="entry name" value="P-loop_NTPase"/>
</dbReference>
<dbReference type="Pfam" id="PF02361">
    <property type="entry name" value="CbiQ"/>
    <property type="match status" value="1"/>
</dbReference>
<protein>
    <submittedName>
        <fullName evidence="12">ATP-binding cassette domain-containing protein</fullName>
    </submittedName>
</protein>
<evidence type="ECO:0000313" key="12">
    <source>
        <dbReference type="EMBL" id="MFC0674183.1"/>
    </source>
</evidence>
<evidence type="ECO:0000256" key="5">
    <source>
        <dbReference type="ARBA" id="ARBA00022741"/>
    </source>
</evidence>
<keyword evidence="7 10" id="KW-1133">Transmembrane helix</keyword>
<comment type="similarity">
    <text evidence="2">Belongs to the ABC transporter superfamily.</text>
</comment>
<evidence type="ECO:0000256" key="9">
    <source>
        <dbReference type="SAM" id="MobiDB-lite"/>
    </source>
</evidence>
<dbReference type="InterPro" id="IPR003439">
    <property type="entry name" value="ABC_transporter-like_ATP-bd"/>
</dbReference>
<keyword evidence="6 12" id="KW-0067">ATP-binding</keyword>
<keyword evidence="4 10" id="KW-0812">Transmembrane</keyword>
<feature type="region of interest" description="Disordered" evidence="9">
    <location>
        <begin position="428"/>
        <end position="447"/>
    </location>
</feature>
<gene>
    <name evidence="12" type="ORF">ACFFF6_09465</name>
</gene>
<keyword evidence="8 10" id="KW-0472">Membrane</keyword>
<evidence type="ECO:0000256" key="7">
    <source>
        <dbReference type="ARBA" id="ARBA00022989"/>
    </source>
</evidence>
<sequence length="681" mass="69550">MTTTAAADLRLAGLSWRPATRREPTLEDVTLHVPAGQRVLLTGASGSGKSTLLLALAGLLDPETGDLSGTAEGPGRPGARALLLQHSIHALVGASVGRDTAFGPENAALDRAVIARTAAAALDAAQVDVPASASPFTLSGGQQQRVALAGSLATAPEVLLLDEPLAMLDAATADAATSALLAAARGRTLVIADHDTARWLPHVDRVVLLGPQARILADGPPGAVVLPRAEPPGPAPVTTVDGVEVAALEDVAIRRRGKDGPILHEHLSLALRAGTLGVLTGPSGTGKTTLLRVLLGLEAPAAGTVRRPGAVAFVPQEPEHSFIASTVRAEASSETLLARAGLEHLADANPFTLSGGEQRRLSIVAALARRPTLLVLDEPTVGLDDTHHAAVLDLLEEAAARGCAVIAATHDPRLVARAGAHLALGPVSAETSTSPSRAIGPVPRPGRRTPADACNPLVLSAIGLLAAIGSFGISSWQIGLAALLPVLLLSPLAVRSLRGAAVRLAPVLLSAAALAWTTALLSPLAPLSGPAWLLGAKEALRITVFVSPGVLALASVDVTALGDALRLHLRAPGRPVAAGVAALVRIGHLGQQWDRILTARELRGLGTRRDPRLLASATLALLVDTLRSAQQQALAMDARGFASAEHRTIAVPSPVGRADAIGLAIGLALLAWPWALHLLLG</sequence>
<evidence type="ECO:0000313" key="13">
    <source>
        <dbReference type="Proteomes" id="UP001589793"/>
    </source>
</evidence>
<dbReference type="InterPro" id="IPR015856">
    <property type="entry name" value="ABC_transpr_CbiO/EcfA_su"/>
</dbReference>
<evidence type="ECO:0000256" key="10">
    <source>
        <dbReference type="SAM" id="Phobius"/>
    </source>
</evidence>
<evidence type="ECO:0000256" key="6">
    <source>
        <dbReference type="ARBA" id="ARBA00022840"/>
    </source>
</evidence>
<name>A0ABV6RE16_9MICO</name>
<keyword evidence="3" id="KW-0813">Transport</keyword>
<feature type="transmembrane region" description="Helical" evidence="10">
    <location>
        <begin position="660"/>
        <end position="680"/>
    </location>
</feature>
<evidence type="ECO:0000256" key="2">
    <source>
        <dbReference type="ARBA" id="ARBA00005417"/>
    </source>
</evidence>
<dbReference type="RefSeq" id="WP_376980117.1">
    <property type="nucleotide sequence ID" value="NZ_JBHLSV010000009.1"/>
</dbReference>
<evidence type="ECO:0000256" key="4">
    <source>
        <dbReference type="ARBA" id="ARBA00022692"/>
    </source>
</evidence>
<evidence type="ECO:0000256" key="1">
    <source>
        <dbReference type="ARBA" id="ARBA00004141"/>
    </source>
</evidence>
<accession>A0ABV6RE16</accession>
<comment type="caution">
    <text evidence="12">The sequence shown here is derived from an EMBL/GenBank/DDBJ whole genome shotgun (WGS) entry which is preliminary data.</text>
</comment>
<dbReference type="Proteomes" id="UP001589793">
    <property type="component" value="Unassembled WGS sequence"/>
</dbReference>
<dbReference type="CDD" id="cd16914">
    <property type="entry name" value="EcfT"/>
    <property type="match status" value="1"/>
</dbReference>
<feature type="transmembrane region" description="Helical" evidence="10">
    <location>
        <begin position="457"/>
        <end position="489"/>
    </location>
</feature>
<comment type="subcellular location">
    <subcellularLocation>
        <location evidence="1">Membrane</location>
        <topology evidence="1">Multi-pass membrane protein</topology>
    </subcellularLocation>
</comment>
<dbReference type="CDD" id="cd03225">
    <property type="entry name" value="ABC_cobalt_CbiO_domain1"/>
    <property type="match status" value="1"/>
</dbReference>
<dbReference type="EMBL" id="JBHLSV010000009">
    <property type="protein sequence ID" value="MFC0674183.1"/>
    <property type="molecule type" value="Genomic_DNA"/>
</dbReference>
<dbReference type="InterPro" id="IPR003593">
    <property type="entry name" value="AAA+_ATPase"/>
</dbReference>
<dbReference type="SMART" id="SM00382">
    <property type="entry name" value="AAA"/>
    <property type="match status" value="2"/>
</dbReference>
<dbReference type="PROSITE" id="PS50893">
    <property type="entry name" value="ABC_TRANSPORTER_2"/>
    <property type="match status" value="2"/>
</dbReference>
<dbReference type="InterPro" id="IPR050095">
    <property type="entry name" value="ECF_ABC_transporter_ATP-bd"/>
</dbReference>
<dbReference type="Pfam" id="PF00005">
    <property type="entry name" value="ABC_tran"/>
    <property type="match status" value="2"/>
</dbReference>
<feature type="domain" description="ABC transporter" evidence="11">
    <location>
        <begin position="9"/>
        <end position="237"/>
    </location>
</feature>
<evidence type="ECO:0000256" key="3">
    <source>
        <dbReference type="ARBA" id="ARBA00022448"/>
    </source>
</evidence>
<dbReference type="GO" id="GO:0005524">
    <property type="term" value="F:ATP binding"/>
    <property type="evidence" value="ECO:0007669"/>
    <property type="project" value="UniProtKB-KW"/>
</dbReference>
<organism evidence="12 13">
    <name type="scientific">Brachybacterium hainanense</name>
    <dbReference type="NCBI Taxonomy" id="1541174"/>
    <lineage>
        <taxon>Bacteria</taxon>
        <taxon>Bacillati</taxon>
        <taxon>Actinomycetota</taxon>
        <taxon>Actinomycetes</taxon>
        <taxon>Micrococcales</taxon>
        <taxon>Dermabacteraceae</taxon>
        <taxon>Brachybacterium</taxon>
    </lineage>
</organism>
<feature type="transmembrane region" description="Helical" evidence="10">
    <location>
        <begin position="542"/>
        <end position="565"/>
    </location>
</feature>
<evidence type="ECO:0000259" key="11">
    <source>
        <dbReference type="PROSITE" id="PS50893"/>
    </source>
</evidence>
<dbReference type="Gene3D" id="3.40.50.300">
    <property type="entry name" value="P-loop containing nucleotide triphosphate hydrolases"/>
    <property type="match status" value="2"/>
</dbReference>
<dbReference type="PANTHER" id="PTHR43553">
    <property type="entry name" value="HEAVY METAL TRANSPORTER"/>
    <property type="match status" value="1"/>
</dbReference>
<feature type="transmembrane region" description="Helical" evidence="10">
    <location>
        <begin position="501"/>
        <end position="522"/>
    </location>
</feature>
<proteinExistence type="inferred from homology"/>
<dbReference type="InterPro" id="IPR003339">
    <property type="entry name" value="ABC/ECF_trnsptr_transmembrane"/>
</dbReference>
<feature type="domain" description="ABC transporter" evidence="11">
    <location>
        <begin position="246"/>
        <end position="451"/>
    </location>
</feature>
<dbReference type="SUPFAM" id="SSF52540">
    <property type="entry name" value="P-loop containing nucleoside triphosphate hydrolases"/>
    <property type="match status" value="2"/>
</dbReference>
<keyword evidence="13" id="KW-1185">Reference proteome</keyword>
<dbReference type="PROSITE" id="PS00211">
    <property type="entry name" value="ABC_TRANSPORTER_1"/>
    <property type="match status" value="2"/>
</dbReference>
<dbReference type="PANTHER" id="PTHR43553:SF24">
    <property type="entry name" value="ENERGY-COUPLING FACTOR TRANSPORTER ATP-BINDING PROTEIN ECFA1"/>
    <property type="match status" value="1"/>
</dbReference>
<reference evidence="12 13" key="1">
    <citation type="submission" date="2024-09" db="EMBL/GenBank/DDBJ databases">
        <authorList>
            <person name="Sun Q."/>
            <person name="Mori K."/>
        </authorList>
    </citation>
    <scope>NUCLEOTIDE SEQUENCE [LARGE SCALE GENOMIC DNA]</scope>
    <source>
        <strain evidence="12 13">CICC 10874</strain>
    </source>
</reference>
<evidence type="ECO:0000256" key="8">
    <source>
        <dbReference type="ARBA" id="ARBA00023136"/>
    </source>
</evidence>
<keyword evidence="5" id="KW-0547">Nucleotide-binding</keyword>